<evidence type="ECO:0000256" key="3">
    <source>
        <dbReference type="SAM" id="SignalP"/>
    </source>
</evidence>
<evidence type="ECO:0000256" key="2">
    <source>
        <dbReference type="ARBA" id="ARBA00022737"/>
    </source>
</evidence>
<dbReference type="InterPro" id="IPR032675">
    <property type="entry name" value="LRR_dom_sf"/>
</dbReference>
<dbReference type="Proteomes" id="UP000886595">
    <property type="component" value="Unassembled WGS sequence"/>
</dbReference>
<keyword evidence="2" id="KW-0677">Repeat</keyword>
<dbReference type="OrthoDB" id="2151624at2759"/>
<feature type="signal peptide" evidence="3">
    <location>
        <begin position="1"/>
        <end position="30"/>
    </location>
</feature>
<gene>
    <name evidence="5" type="ORF">Bca52824_094551</name>
</gene>
<keyword evidence="3" id="KW-0732">Signal</keyword>
<dbReference type="InterPro" id="IPR013210">
    <property type="entry name" value="LRR_N_plant-typ"/>
</dbReference>
<dbReference type="EMBL" id="JAAMPC010000172">
    <property type="protein sequence ID" value="KAG2243597.1"/>
    <property type="molecule type" value="Genomic_DNA"/>
</dbReference>
<dbReference type="AlphaFoldDB" id="A0A8X7P3K0"/>
<comment type="caution">
    <text evidence="5">The sequence shown here is derived from an EMBL/GenBank/DDBJ whole genome shotgun (WGS) entry which is preliminary data.</text>
</comment>
<feature type="chain" id="PRO_5036453390" description="Leucine-rich repeat-containing N-terminal plant-type domain-containing protein" evidence="3">
    <location>
        <begin position="31"/>
        <end position="130"/>
    </location>
</feature>
<accession>A0A8X7P3K0</accession>
<keyword evidence="1" id="KW-0433">Leucine-rich repeat</keyword>
<keyword evidence="6" id="KW-1185">Reference proteome</keyword>
<evidence type="ECO:0000313" key="5">
    <source>
        <dbReference type="EMBL" id="KAG2243597.1"/>
    </source>
</evidence>
<name>A0A8X7P3K0_BRACI</name>
<organism evidence="5 6">
    <name type="scientific">Brassica carinata</name>
    <name type="common">Ethiopian mustard</name>
    <name type="synonym">Abyssinian cabbage</name>
    <dbReference type="NCBI Taxonomy" id="52824"/>
    <lineage>
        <taxon>Eukaryota</taxon>
        <taxon>Viridiplantae</taxon>
        <taxon>Streptophyta</taxon>
        <taxon>Embryophyta</taxon>
        <taxon>Tracheophyta</taxon>
        <taxon>Spermatophyta</taxon>
        <taxon>Magnoliopsida</taxon>
        <taxon>eudicotyledons</taxon>
        <taxon>Gunneridae</taxon>
        <taxon>Pentapetalae</taxon>
        <taxon>rosids</taxon>
        <taxon>malvids</taxon>
        <taxon>Brassicales</taxon>
        <taxon>Brassicaceae</taxon>
        <taxon>Brassiceae</taxon>
        <taxon>Brassica</taxon>
    </lineage>
</organism>
<protein>
    <recommendedName>
        <fullName evidence="4">Leucine-rich repeat-containing N-terminal plant-type domain-containing protein</fullName>
    </recommendedName>
</protein>
<reference evidence="5 6" key="1">
    <citation type="submission" date="2020-02" db="EMBL/GenBank/DDBJ databases">
        <authorList>
            <person name="Ma Q."/>
            <person name="Huang Y."/>
            <person name="Song X."/>
            <person name="Pei D."/>
        </authorList>
    </citation>
    <scope>NUCLEOTIDE SEQUENCE [LARGE SCALE GENOMIC DNA]</scope>
    <source>
        <strain evidence="5">Sxm20200214</strain>
        <tissue evidence="5">Leaf</tissue>
    </source>
</reference>
<sequence>MMVSRLVLAVFITNCLWLLLLSSLIDANEANVNCLRAIYSQVKDPYGFLTNWVFQNQDAGYTCNFNGVTCWHEDENRTLSINLRGYGLIGEFPVGVKNCTDQMTSSQTKEEEEETIAKSEPLCLPFCYHY</sequence>
<evidence type="ECO:0000256" key="1">
    <source>
        <dbReference type="ARBA" id="ARBA00022614"/>
    </source>
</evidence>
<evidence type="ECO:0000313" key="6">
    <source>
        <dbReference type="Proteomes" id="UP000886595"/>
    </source>
</evidence>
<dbReference type="Pfam" id="PF08263">
    <property type="entry name" value="LRRNT_2"/>
    <property type="match status" value="1"/>
</dbReference>
<evidence type="ECO:0000259" key="4">
    <source>
        <dbReference type="Pfam" id="PF08263"/>
    </source>
</evidence>
<proteinExistence type="predicted"/>
<feature type="domain" description="Leucine-rich repeat-containing N-terminal plant-type" evidence="4">
    <location>
        <begin position="32"/>
        <end position="71"/>
    </location>
</feature>
<dbReference type="Gene3D" id="3.80.10.10">
    <property type="entry name" value="Ribonuclease Inhibitor"/>
    <property type="match status" value="1"/>
</dbReference>